<evidence type="ECO:0000313" key="1">
    <source>
        <dbReference type="EMBL" id="MBD8514220.1"/>
    </source>
</evidence>
<evidence type="ECO:0000313" key="2">
    <source>
        <dbReference type="Proteomes" id="UP000649768"/>
    </source>
</evidence>
<keyword evidence="2" id="KW-1185">Reference proteome</keyword>
<protein>
    <submittedName>
        <fullName evidence="1">Uncharacterized protein</fullName>
    </submittedName>
</protein>
<name>A0ABR9BRI0_9GAMM</name>
<reference evidence="1 2" key="1">
    <citation type="submission" date="2020-09" db="EMBL/GenBank/DDBJ databases">
        <title>Photobacterium sp. CAU 1568 isolated from sand of Sido Beach.</title>
        <authorList>
            <person name="Kim W."/>
        </authorList>
    </citation>
    <scope>NUCLEOTIDE SEQUENCE [LARGE SCALE GENOMIC DNA]</scope>
    <source>
        <strain evidence="1 2">CAU 1568</strain>
    </source>
</reference>
<organism evidence="1 2">
    <name type="scientific">Photobacterium arenosum</name>
    <dbReference type="NCBI Taxonomy" id="2774143"/>
    <lineage>
        <taxon>Bacteria</taxon>
        <taxon>Pseudomonadati</taxon>
        <taxon>Pseudomonadota</taxon>
        <taxon>Gammaproteobacteria</taxon>
        <taxon>Vibrionales</taxon>
        <taxon>Vibrionaceae</taxon>
        <taxon>Photobacterium</taxon>
    </lineage>
</organism>
<comment type="caution">
    <text evidence="1">The sequence shown here is derived from an EMBL/GenBank/DDBJ whole genome shotgun (WGS) entry which is preliminary data.</text>
</comment>
<sequence>MSQEILRKYQVESTKTLIQEMGDEATKLSSFLKDIEELCLWHGKFFDSRTGDNSHSHAIKFGNYVPGSKGDWAFSIELRPTGWFVTMPCNGRNGVTNEMFTKSAIPNVVNSTNHTRVKSEFCDRVLVWIDEGLKQGVLAANSGRLPFYPANNPKLINA</sequence>
<gene>
    <name evidence="1" type="ORF">IFO68_16175</name>
</gene>
<proteinExistence type="predicted"/>
<dbReference type="Proteomes" id="UP000649768">
    <property type="component" value="Unassembled WGS sequence"/>
</dbReference>
<accession>A0ABR9BRI0</accession>
<dbReference type="RefSeq" id="WP_192016876.1">
    <property type="nucleotide sequence ID" value="NZ_JACYTP010000011.1"/>
</dbReference>
<dbReference type="EMBL" id="JACYTP010000011">
    <property type="protein sequence ID" value="MBD8514220.1"/>
    <property type="molecule type" value="Genomic_DNA"/>
</dbReference>